<dbReference type="PANTHER" id="PTHR45953:SF1">
    <property type="entry name" value="IDURONATE 2-SULFATASE"/>
    <property type="match status" value="1"/>
</dbReference>
<keyword evidence="5" id="KW-1185">Reference proteome</keyword>
<keyword evidence="2" id="KW-0378">Hydrolase</keyword>
<dbReference type="SUPFAM" id="SSF53649">
    <property type="entry name" value="Alkaline phosphatase-like"/>
    <property type="match status" value="1"/>
</dbReference>
<dbReference type="GO" id="GO:0005737">
    <property type="term" value="C:cytoplasm"/>
    <property type="evidence" value="ECO:0007669"/>
    <property type="project" value="TreeGrafter"/>
</dbReference>
<reference evidence="4 5" key="1">
    <citation type="submission" date="2020-07" db="EMBL/GenBank/DDBJ databases">
        <title>Sequencing the genomes of 1000 actinobacteria strains.</title>
        <authorList>
            <person name="Klenk H.-P."/>
        </authorList>
    </citation>
    <scope>NUCLEOTIDE SEQUENCE [LARGE SCALE GENOMIC DNA]</scope>
    <source>
        <strain evidence="4 5">DSM 44749</strain>
    </source>
</reference>
<name>A0A852WCE0_PSEA5</name>
<dbReference type="Pfam" id="PF00884">
    <property type="entry name" value="Sulfatase"/>
    <property type="match status" value="1"/>
</dbReference>
<proteinExistence type="predicted"/>
<gene>
    <name evidence="4" type="ORF">HDA37_004679</name>
</gene>
<accession>A0A852WCE0</accession>
<dbReference type="GO" id="GO:0046872">
    <property type="term" value="F:metal ion binding"/>
    <property type="evidence" value="ECO:0007669"/>
    <property type="project" value="UniProtKB-KW"/>
</dbReference>
<dbReference type="AlphaFoldDB" id="A0A852WCE0"/>
<evidence type="ECO:0000313" key="4">
    <source>
        <dbReference type="EMBL" id="NYG04394.1"/>
    </source>
</evidence>
<evidence type="ECO:0000259" key="3">
    <source>
        <dbReference type="Pfam" id="PF00884"/>
    </source>
</evidence>
<evidence type="ECO:0000256" key="1">
    <source>
        <dbReference type="ARBA" id="ARBA00022723"/>
    </source>
</evidence>
<dbReference type="InterPro" id="IPR017850">
    <property type="entry name" value="Alkaline_phosphatase_core_sf"/>
</dbReference>
<sequence>MSASRIPAATDPGDRPNIVLVMTDQQRFDTIAALGHDHVDTPHLDRLVEQGVAFTRTYVTSPSCAPSRASLFSGLYPHTTGVLRNDEPWHHSWVEQLADSGYRCVNVGKMHTYPYEASVGFHERHVVENKDRDTPRLPFYLDTWDKALWTRGVRKPSRVTYAERADYAERLGAFEWEPPADLHADVFVGGLATMWLDRWRGEEPFFLQVGFPGPHPPYDPTPQALEPYRDRDVPLPHATPEDVAAQPAALQQLREQHMGVDHDAVVHRLDTTPEQEARRRRHYAANVTMIDEQVGEIVSALERRGVLDRTVIVFTSDHGDCLGDHGHSQKWTMYEPSVHVPLVVCGAGVTASGVRRDGLTSLMDVGPTVLELAGLTPPGWMEAESLLPALAPGAWSGRERVYSEHARDRILAGTALMTMVFDGRWKLVEYLDPDEGQLFDLETDPHEERDLWGSPSHREVRDALLRDIARWRATSGMTTASWAAPFR</sequence>
<protein>
    <submittedName>
        <fullName evidence="4">Arylsulfatase A-like enzyme</fullName>
    </submittedName>
</protein>
<evidence type="ECO:0000256" key="2">
    <source>
        <dbReference type="ARBA" id="ARBA00022801"/>
    </source>
</evidence>
<dbReference type="PANTHER" id="PTHR45953">
    <property type="entry name" value="IDURONATE 2-SULFATASE"/>
    <property type="match status" value="1"/>
</dbReference>
<dbReference type="Gene3D" id="3.40.720.10">
    <property type="entry name" value="Alkaline Phosphatase, subunit A"/>
    <property type="match status" value="1"/>
</dbReference>
<comment type="caution">
    <text evidence="4">The sequence shown here is derived from an EMBL/GenBank/DDBJ whole genome shotgun (WGS) entry which is preliminary data.</text>
</comment>
<dbReference type="GO" id="GO:0008484">
    <property type="term" value="F:sulfuric ester hydrolase activity"/>
    <property type="evidence" value="ECO:0007669"/>
    <property type="project" value="TreeGrafter"/>
</dbReference>
<dbReference type="Proteomes" id="UP000549695">
    <property type="component" value="Unassembled WGS sequence"/>
</dbReference>
<keyword evidence="1" id="KW-0479">Metal-binding</keyword>
<dbReference type="RefSeq" id="WP_246352726.1">
    <property type="nucleotide sequence ID" value="NZ_BAAAJZ010000006.1"/>
</dbReference>
<dbReference type="InterPro" id="IPR000917">
    <property type="entry name" value="Sulfatase_N"/>
</dbReference>
<evidence type="ECO:0000313" key="5">
    <source>
        <dbReference type="Proteomes" id="UP000549695"/>
    </source>
</evidence>
<organism evidence="4 5">
    <name type="scientific">Pseudonocardia alni</name>
    <name type="common">Amycolata alni</name>
    <dbReference type="NCBI Taxonomy" id="33907"/>
    <lineage>
        <taxon>Bacteria</taxon>
        <taxon>Bacillati</taxon>
        <taxon>Actinomycetota</taxon>
        <taxon>Actinomycetes</taxon>
        <taxon>Pseudonocardiales</taxon>
        <taxon>Pseudonocardiaceae</taxon>
        <taxon>Pseudonocardia</taxon>
    </lineage>
</organism>
<feature type="domain" description="Sulfatase N-terminal" evidence="3">
    <location>
        <begin position="16"/>
        <end position="374"/>
    </location>
</feature>
<dbReference type="EMBL" id="JACCCZ010000001">
    <property type="protein sequence ID" value="NYG04394.1"/>
    <property type="molecule type" value="Genomic_DNA"/>
</dbReference>
<dbReference type="GeneID" id="98054349"/>